<dbReference type="AlphaFoldDB" id="A0A2T4UF68"/>
<evidence type="ECO:0000256" key="5">
    <source>
        <dbReference type="ARBA" id="ARBA00023163"/>
    </source>
</evidence>
<dbReference type="Gene3D" id="1.10.10.10">
    <property type="entry name" value="Winged helix-like DNA-binding domain superfamily/Winged helix DNA-binding domain"/>
    <property type="match status" value="1"/>
</dbReference>
<keyword evidence="5" id="KW-0804">Transcription</keyword>
<dbReference type="InterPro" id="IPR013324">
    <property type="entry name" value="RNA_pol_sigma_r3/r4-like"/>
</dbReference>
<dbReference type="InterPro" id="IPR014284">
    <property type="entry name" value="RNA_pol_sigma-70_dom"/>
</dbReference>
<dbReference type="Gene3D" id="1.10.1740.10">
    <property type="match status" value="1"/>
</dbReference>
<evidence type="ECO:0000259" key="7">
    <source>
        <dbReference type="Pfam" id="PF08281"/>
    </source>
</evidence>
<dbReference type="InterPro" id="IPR013325">
    <property type="entry name" value="RNA_pol_sigma_r2"/>
</dbReference>
<evidence type="ECO:0000313" key="8">
    <source>
        <dbReference type="EMBL" id="PTL56419.1"/>
    </source>
</evidence>
<keyword evidence="2" id="KW-0805">Transcription regulation</keyword>
<evidence type="ECO:0000256" key="6">
    <source>
        <dbReference type="SAM" id="MobiDB-lite"/>
    </source>
</evidence>
<evidence type="ECO:0000256" key="3">
    <source>
        <dbReference type="ARBA" id="ARBA00023082"/>
    </source>
</evidence>
<dbReference type="PANTHER" id="PTHR43133:SF8">
    <property type="entry name" value="RNA POLYMERASE SIGMA FACTOR HI_1459-RELATED"/>
    <property type="match status" value="1"/>
</dbReference>
<dbReference type="InterPro" id="IPR036388">
    <property type="entry name" value="WH-like_DNA-bd_sf"/>
</dbReference>
<protein>
    <recommendedName>
        <fullName evidence="7">RNA polymerase sigma factor 70 region 4 type 2 domain-containing protein</fullName>
    </recommendedName>
</protein>
<comment type="similarity">
    <text evidence="1">Belongs to the sigma-70 factor family. ECF subfamily.</text>
</comment>
<dbReference type="Proteomes" id="UP000240739">
    <property type="component" value="Unassembled WGS sequence"/>
</dbReference>
<proteinExistence type="inferred from homology"/>
<feature type="compositionally biased region" description="Low complexity" evidence="6">
    <location>
        <begin position="388"/>
        <end position="434"/>
    </location>
</feature>
<name>A0A2T4UF68_9ACTN</name>
<evidence type="ECO:0000256" key="2">
    <source>
        <dbReference type="ARBA" id="ARBA00023015"/>
    </source>
</evidence>
<dbReference type="GO" id="GO:0006352">
    <property type="term" value="P:DNA-templated transcription initiation"/>
    <property type="evidence" value="ECO:0007669"/>
    <property type="project" value="InterPro"/>
</dbReference>
<dbReference type="EMBL" id="PYYB01000002">
    <property type="protein sequence ID" value="PTL56419.1"/>
    <property type="molecule type" value="Genomic_DNA"/>
</dbReference>
<reference evidence="8 9" key="1">
    <citation type="submission" date="2018-03" db="EMBL/GenBank/DDBJ databases">
        <title>Aquarubrobacter algicola gen. nov., sp. nov., a novel actinobacterium isolated from shallow eutrophic lake during the end of cyanobacterial harmful algal blooms.</title>
        <authorList>
            <person name="Chun S.J."/>
        </authorList>
    </citation>
    <scope>NUCLEOTIDE SEQUENCE [LARGE SCALE GENOMIC DNA]</scope>
    <source>
        <strain evidence="8 9">Seoho-28</strain>
    </source>
</reference>
<evidence type="ECO:0000256" key="1">
    <source>
        <dbReference type="ARBA" id="ARBA00010641"/>
    </source>
</evidence>
<dbReference type="Pfam" id="PF08281">
    <property type="entry name" value="Sigma70_r4_2"/>
    <property type="match status" value="1"/>
</dbReference>
<dbReference type="InterPro" id="IPR013249">
    <property type="entry name" value="RNA_pol_sigma70_r4_t2"/>
</dbReference>
<dbReference type="GO" id="GO:0003677">
    <property type="term" value="F:DNA binding"/>
    <property type="evidence" value="ECO:0007669"/>
    <property type="project" value="UniProtKB-KW"/>
</dbReference>
<organism evidence="8 9">
    <name type="scientific">Paraconexibacter algicola</name>
    <dbReference type="NCBI Taxonomy" id="2133960"/>
    <lineage>
        <taxon>Bacteria</taxon>
        <taxon>Bacillati</taxon>
        <taxon>Actinomycetota</taxon>
        <taxon>Thermoleophilia</taxon>
        <taxon>Solirubrobacterales</taxon>
        <taxon>Paraconexibacteraceae</taxon>
        <taxon>Paraconexibacter</taxon>
    </lineage>
</organism>
<dbReference type="SUPFAM" id="SSF88659">
    <property type="entry name" value="Sigma3 and sigma4 domains of RNA polymerase sigma factors"/>
    <property type="match status" value="1"/>
</dbReference>
<keyword evidence="3" id="KW-0731">Sigma factor</keyword>
<dbReference type="PANTHER" id="PTHR43133">
    <property type="entry name" value="RNA POLYMERASE ECF-TYPE SIGMA FACTO"/>
    <property type="match status" value="1"/>
</dbReference>
<sequence length="442" mass="46200">MGAVPGPGGRQDVATTEDRQDAAQALIARTLAAHHDELRRTARRHSLCEDDAADALQRALELFLRHAARLEPADAHRWLFTVTKREAWAVRAERQRLLPGGSADEVDRSDTRHVPPPDERLLERERLDRTTEALGHLKPAELQALWLKAAGASYEEIARDLGWTRTKVNRSLAEGRARLRARIAGIESGEECDRWRPLLGALRSGRAAPEDLVAARRHVRNCPACRAELRTAHRSRGPLALAPLAVGLWVALQERAVGSAARAQAAVEALTGGKAAAVAASAAAIAGGGAVAVERVVVPPRGAQQERAARPGPPTEPPARAARARPVTVPAATVATAARTAVSRPVAPTVDPDRGRTRRSARRTATAASSGGGGEFGPGTLEDPGPAERPAPAVVPRAAVASARAAQPAPPASGAAAAPAPSAARAPTRRAPSGGDSGDLLP</sequence>
<evidence type="ECO:0000313" key="9">
    <source>
        <dbReference type="Proteomes" id="UP000240739"/>
    </source>
</evidence>
<dbReference type="GO" id="GO:0016987">
    <property type="term" value="F:sigma factor activity"/>
    <property type="evidence" value="ECO:0007669"/>
    <property type="project" value="UniProtKB-KW"/>
</dbReference>
<comment type="caution">
    <text evidence="8">The sequence shown here is derived from an EMBL/GenBank/DDBJ whole genome shotgun (WGS) entry which is preliminary data.</text>
</comment>
<feature type="region of interest" description="Disordered" evidence="6">
    <location>
        <begin position="302"/>
        <end position="442"/>
    </location>
</feature>
<dbReference type="InterPro" id="IPR039425">
    <property type="entry name" value="RNA_pol_sigma-70-like"/>
</dbReference>
<accession>A0A2T4UF68</accession>
<gene>
    <name evidence="8" type="ORF">C7Y72_15765</name>
</gene>
<feature type="domain" description="RNA polymerase sigma factor 70 region 4 type 2" evidence="7">
    <location>
        <begin position="131"/>
        <end position="179"/>
    </location>
</feature>
<feature type="compositionally biased region" description="Low complexity" evidence="6">
    <location>
        <begin position="318"/>
        <end position="348"/>
    </location>
</feature>
<evidence type="ECO:0000256" key="4">
    <source>
        <dbReference type="ARBA" id="ARBA00023125"/>
    </source>
</evidence>
<dbReference type="NCBIfam" id="TIGR02937">
    <property type="entry name" value="sigma70-ECF"/>
    <property type="match status" value="1"/>
</dbReference>
<dbReference type="SUPFAM" id="SSF88946">
    <property type="entry name" value="Sigma2 domain of RNA polymerase sigma factors"/>
    <property type="match status" value="1"/>
</dbReference>
<keyword evidence="9" id="KW-1185">Reference proteome</keyword>
<keyword evidence="4" id="KW-0238">DNA-binding</keyword>